<evidence type="ECO:0000313" key="2">
    <source>
        <dbReference type="EMBL" id="KAK9511870.1"/>
    </source>
</evidence>
<dbReference type="EMBL" id="JAPXFL010000001">
    <property type="protein sequence ID" value="KAK9511870.1"/>
    <property type="molecule type" value="Genomic_DNA"/>
</dbReference>
<comment type="caution">
    <text evidence="2">The sequence shown here is derived from an EMBL/GenBank/DDBJ whole genome shotgun (WGS) entry which is preliminary data.</text>
</comment>
<proteinExistence type="predicted"/>
<keyword evidence="3" id="KW-1185">Reference proteome</keyword>
<evidence type="ECO:0000313" key="3">
    <source>
        <dbReference type="Proteomes" id="UP001461498"/>
    </source>
</evidence>
<reference evidence="2 3" key="1">
    <citation type="submission" date="2022-12" db="EMBL/GenBank/DDBJ databases">
        <title>Chromosome-level genome assembly of true bugs.</title>
        <authorList>
            <person name="Ma L."/>
            <person name="Li H."/>
        </authorList>
    </citation>
    <scope>NUCLEOTIDE SEQUENCE [LARGE SCALE GENOMIC DNA]</scope>
    <source>
        <strain evidence="2">Lab_2022b</strain>
    </source>
</reference>
<dbReference type="AlphaFoldDB" id="A0AAW1DQ67"/>
<feature type="region of interest" description="Disordered" evidence="1">
    <location>
        <begin position="1"/>
        <end position="38"/>
    </location>
</feature>
<sequence length="75" mass="9008">MGAATYEETLEEEDDSLMKSRRVQRKLTEPEHTDKDLDPEQLEYTEYQGIFYKLFLIILCLFKKSKEINQLLLDY</sequence>
<name>A0AAW1DQ67_9HEMI</name>
<organism evidence="2 3">
    <name type="scientific">Rhynocoris fuscipes</name>
    <dbReference type="NCBI Taxonomy" id="488301"/>
    <lineage>
        <taxon>Eukaryota</taxon>
        <taxon>Metazoa</taxon>
        <taxon>Ecdysozoa</taxon>
        <taxon>Arthropoda</taxon>
        <taxon>Hexapoda</taxon>
        <taxon>Insecta</taxon>
        <taxon>Pterygota</taxon>
        <taxon>Neoptera</taxon>
        <taxon>Paraneoptera</taxon>
        <taxon>Hemiptera</taxon>
        <taxon>Heteroptera</taxon>
        <taxon>Panheteroptera</taxon>
        <taxon>Cimicomorpha</taxon>
        <taxon>Reduviidae</taxon>
        <taxon>Harpactorinae</taxon>
        <taxon>Harpactorini</taxon>
        <taxon>Rhynocoris</taxon>
    </lineage>
</organism>
<feature type="compositionally biased region" description="Basic and acidic residues" evidence="1">
    <location>
        <begin position="26"/>
        <end position="38"/>
    </location>
</feature>
<protein>
    <submittedName>
        <fullName evidence="2">Uncharacterized protein</fullName>
    </submittedName>
</protein>
<accession>A0AAW1DQ67</accession>
<dbReference type="Proteomes" id="UP001461498">
    <property type="component" value="Unassembled WGS sequence"/>
</dbReference>
<evidence type="ECO:0000256" key="1">
    <source>
        <dbReference type="SAM" id="MobiDB-lite"/>
    </source>
</evidence>
<gene>
    <name evidence="2" type="ORF">O3M35_000443</name>
</gene>